<dbReference type="InterPro" id="IPR019002">
    <property type="entry name" value="Ribosome_biogenesis_Nop16"/>
</dbReference>
<accession>A0A6A6HM97</accession>
<dbReference type="AlphaFoldDB" id="A0A6A6HM97"/>
<feature type="compositionally biased region" description="Polar residues" evidence="8">
    <location>
        <begin position="69"/>
        <end position="84"/>
    </location>
</feature>
<gene>
    <name evidence="9" type="ORF">EV356DRAFT_528540</name>
</gene>
<feature type="region of interest" description="Disordered" evidence="8">
    <location>
        <begin position="62"/>
        <end position="87"/>
    </location>
</feature>
<dbReference type="GO" id="GO:1990904">
    <property type="term" value="C:ribonucleoprotein complex"/>
    <property type="evidence" value="ECO:0007669"/>
    <property type="project" value="UniProtKB-KW"/>
</dbReference>
<dbReference type="EMBL" id="ML991773">
    <property type="protein sequence ID" value="KAF2239266.1"/>
    <property type="molecule type" value="Genomic_DNA"/>
</dbReference>
<feature type="compositionally biased region" description="Basic and acidic residues" evidence="8">
    <location>
        <begin position="155"/>
        <end position="164"/>
    </location>
</feature>
<dbReference type="PANTHER" id="PTHR13243:SF1">
    <property type="entry name" value="NUCLEOLAR PROTEIN 16"/>
    <property type="match status" value="1"/>
</dbReference>
<feature type="region of interest" description="Disordered" evidence="8">
    <location>
        <begin position="1"/>
        <end position="29"/>
    </location>
</feature>
<comment type="subcellular location">
    <subcellularLocation>
        <location evidence="2">Nucleus</location>
        <location evidence="2">Nucleolus</location>
    </subcellularLocation>
</comment>
<keyword evidence="10" id="KW-1185">Reference proteome</keyword>
<comment type="similarity">
    <text evidence="3">Belongs to the NOP16 family.</text>
</comment>
<feature type="region of interest" description="Disordered" evidence="8">
    <location>
        <begin position="111"/>
        <end position="174"/>
    </location>
</feature>
<proteinExistence type="inferred from homology"/>
<comment type="subunit">
    <text evidence="4">Component of the pre-66S ribosomal particle.</text>
</comment>
<comment type="function">
    <text evidence="1">Involved in the biogenesis of the 60S ribosomal subunit.</text>
</comment>
<protein>
    <recommendedName>
        <fullName evidence="5">Nucleolar protein 16</fullName>
    </recommendedName>
</protein>
<evidence type="ECO:0000256" key="2">
    <source>
        <dbReference type="ARBA" id="ARBA00004604"/>
    </source>
</evidence>
<organism evidence="9 10">
    <name type="scientific">Viridothelium virens</name>
    <name type="common">Speckled blister lichen</name>
    <name type="synonym">Trypethelium virens</name>
    <dbReference type="NCBI Taxonomy" id="1048519"/>
    <lineage>
        <taxon>Eukaryota</taxon>
        <taxon>Fungi</taxon>
        <taxon>Dikarya</taxon>
        <taxon>Ascomycota</taxon>
        <taxon>Pezizomycotina</taxon>
        <taxon>Dothideomycetes</taxon>
        <taxon>Dothideomycetes incertae sedis</taxon>
        <taxon>Trypetheliales</taxon>
        <taxon>Trypetheliaceae</taxon>
        <taxon>Viridothelium</taxon>
    </lineage>
</organism>
<dbReference type="PANTHER" id="PTHR13243">
    <property type="entry name" value="HSPC111 PROTEIN-RELATED"/>
    <property type="match status" value="1"/>
</dbReference>
<evidence type="ECO:0000256" key="5">
    <source>
        <dbReference type="ARBA" id="ARBA00015522"/>
    </source>
</evidence>
<name>A0A6A6HM97_VIRVR</name>
<dbReference type="OrthoDB" id="285729at2759"/>
<dbReference type="GO" id="GO:0005730">
    <property type="term" value="C:nucleolus"/>
    <property type="evidence" value="ECO:0007669"/>
    <property type="project" value="UniProtKB-SubCell"/>
</dbReference>
<evidence type="ECO:0000256" key="8">
    <source>
        <dbReference type="SAM" id="MobiDB-lite"/>
    </source>
</evidence>
<evidence type="ECO:0000313" key="10">
    <source>
        <dbReference type="Proteomes" id="UP000800092"/>
    </source>
</evidence>
<sequence>MGRVRQKKKNRSSLPKIRQKRKSTRPIIPQPEIAKEWNYKETASRNYARLGLSARLNQLSGGIEKDKSFQSSDPSRSTSTQLRIKSQFPAELLPSEARIERDPKTGRIVKVLDQGERHKPNPLNDPLNALGESDSEDGEALSIGDTNGQTPLVRQLEDRASRGERRNKRKQSAREVAWVQALVKKHGEDYDKMVWDRELNPMQQSMGDIKRRIQHWRDSQE</sequence>
<evidence type="ECO:0000256" key="3">
    <source>
        <dbReference type="ARBA" id="ARBA00008479"/>
    </source>
</evidence>
<reference evidence="9" key="1">
    <citation type="journal article" date="2020" name="Stud. Mycol.">
        <title>101 Dothideomycetes genomes: a test case for predicting lifestyles and emergence of pathogens.</title>
        <authorList>
            <person name="Haridas S."/>
            <person name="Albert R."/>
            <person name="Binder M."/>
            <person name="Bloem J."/>
            <person name="Labutti K."/>
            <person name="Salamov A."/>
            <person name="Andreopoulos B."/>
            <person name="Baker S."/>
            <person name="Barry K."/>
            <person name="Bills G."/>
            <person name="Bluhm B."/>
            <person name="Cannon C."/>
            <person name="Castanera R."/>
            <person name="Culley D."/>
            <person name="Daum C."/>
            <person name="Ezra D."/>
            <person name="Gonzalez J."/>
            <person name="Henrissat B."/>
            <person name="Kuo A."/>
            <person name="Liang C."/>
            <person name="Lipzen A."/>
            <person name="Lutzoni F."/>
            <person name="Magnuson J."/>
            <person name="Mondo S."/>
            <person name="Nolan M."/>
            <person name="Ohm R."/>
            <person name="Pangilinan J."/>
            <person name="Park H.-J."/>
            <person name="Ramirez L."/>
            <person name="Alfaro M."/>
            <person name="Sun H."/>
            <person name="Tritt A."/>
            <person name="Yoshinaga Y."/>
            <person name="Zwiers L.-H."/>
            <person name="Turgeon B."/>
            <person name="Goodwin S."/>
            <person name="Spatafora J."/>
            <person name="Crous P."/>
            <person name="Grigoriev I."/>
        </authorList>
    </citation>
    <scope>NUCLEOTIDE SEQUENCE</scope>
    <source>
        <strain evidence="9">Tuck. ex Michener</strain>
    </source>
</reference>
<dbReference type="Pfam" id="PF09420">
    <property type="entry name" value="Nop16"/>
    <property type="match status" value="1"/>
</dbReference>
<evidence type="ECO:0000313" key="9">
    <source>
        <dbReference type="EMBL" id="KAF2239266.1"/>
    </source>
</evidence>
<keyword evidence="7" id="KW-0687">Ribonucleoprotein</keyword>
<evidence type="ECO:0000256" key="6">
    <source>
        <dbReference type="ARBA" id="ARBA00023242"/>
    </source>
</evidence>
<evidence type="ECO:0000256" key="1">
    <source>
        <dbReference type="ARBA" id="ARBA00002889"/>
    </source>
</evidence>
<evidence type="ECO:0000256" key="4">
    <source>
        <dbReference type="ARBA" id="ARBA00011187"/>
    </source>
</evidence>
<dbReference type="GO" id="GO:0042273">
    <property type="term" value="P:ribosomal large subunit biogenesis"/>
    <property type="evidence" value="ECO:0007669"/>
    <property type="project" value="TreeGrafter"/>
</dbReference>
<keyword evidence="6" id="KW-0539">Nucleus</keyword>
<evidence type="ECO:0000256" key="7">
    <source>
        <dbReference type="ARBA" id="ARBA00023274"/>
    </source>
</evidence>
<feature type="compositionally biased region" description="Basic residues" evidence="8">
    <location>
        <begin position="1"/>
        <end position="24"/>
    </location>
</feature>
<dbReference type="Proteomes" id="UP000800092">
    <property type="component" value="Unassembled WGS sequence"/>
</dbReference>